<dbReference type="AlphaFoldDB" id="A0A2A8CW66"/>
<organism evidence="1 2">
    <name type="scientific">Longibacter salinarum</name>
    <dbReference type="NCBI Taxonomy" id="1850348"/>
    <lineage>
        <taxon>Bacteria</taxon>
        <taxon>Pseudomonadati</taxon>
        <taxon>Rhodothermota</taxon>
        <taxon>Rhodothermia</taxon>
        <taxon>Rhodothermales</taxon>
        <taxon>Salisaetaceae</taxon>
        <taxon>Longibacter</taxon>
    </lineage>
</organism>
<dbReference type="EMBL" id="PDEQ01000007">
    <property type="protein sequence ID" value="PEN12638.1"/>
    <property type="molecule type" value="Genomic_DNA"/>
</dbReference>
<protein>
    <submittedName>
        <fullName evidence="1">Uncharacterized protein</fullName>
    </submittedName>
</protein>
<reference evidence="1 2" key="1">
    <citation type="submission" date="2017-10" db="EMBL/GenBank/DDBJ databases">
        <title>Draft genome of Longibacter Salinarum.</title>
        <authorList>
            <person name="Goh K.M."/>
            <person name="Shamsir M.S."/>
            <person name="Lim S.W."/>
        </authorList>
    </citation>
    <scope>NUCLEOTIDE SEQUENCE [LARGE SCALE GENOMIC DNA]</scope>
    <source>
        <strain evidence="1 2">KCTC 52045</strain>
    </source>
</reference>
<proteinExistence type="predicted"/>
<evidence type="ECO:0000313" key="1">
    <source>
        <dbReference type="EMBL" id="PEN12638.1"/>
    </source>
</evidence>
<name>A0A2A8CW66_9BACT</name>
<dbReference type="Proteomes" id="UP000220102">
    <property type="component" value="Unassembled WGS sequence"/>
</dbReference>
<evidence type="ECO:0000313" key="2">
    <source>
        <dbReference type="Proteomes" id="UP000220102"/>
    </source>
</evidence>
<comment type="caution">
    <text evidence="1">The sequence shown here is derived from an EMBL/GenBank/DDBJ whole genome shotgun (WGS) entry which is preliminary data.</text>
</comment>
<gene>
    <name evidence="1" type="ORF">CRI94_14075</name>
</gene>
<accession>A0A2A8CW66</accession>
<keyword evidence="2" id="KW-1185">Reference proteome</keyword>
<sequence>MSWQPNGPMQARVIYFQTSFHCLPSSAMTISEDVKAALRSLNVSVDEAEVAAKGIALSIIEESQESDTPLEGMVYNVWGLYNDGSPKCRLTAPHDDDNFVFSGQFRVEDEESFVVRRQTISQEDFMTAIKEIRQPPSPS</sequence>